<evidence type="ECO:0000313" key="2">
    <source>
        <dbReference type="Proteomes" id="UP000011531"/>
    </source>
</evidence>
<evidence type="ECO:0000313" key="1">
    <source>
        <dbReference type="EMBL" id="ELY63404.1"/>
    </source>
</evidence>
<dbReference type="Proteomes" id="UP000011531">
    <property type="component" value="Unassembled WGS sequence"/>
</dbReference>
<comment type="caution">
    <text evidence="1">The sequence shown here is derived from an EMBL/GenBank/DDBJ whole genome shotgun (WGS) entry which is preliminary data.</text>
</comment>
<name>L9XNM9_9EURY</name>
<sequence>MRFLMVGCRIYYHIAKILRIATCFHCIYHFDHFEEDEKFYDTLFHSPVCCTRFGELLESVIE</sequence>
<reference evidence="1 2" key="1">
    <citation type="journal article" date="2014" name="PLoS Genet.">
        <title>Phylogenetically driven sequencing of extremely halophilic archaea reveals strategies for static and dynamic osmo-response.</title>
        <authorList>
            <person name="Becker E.A."/>
            <person name="Seitzer P.M."/>
            <person name="Tritt A."/>
            <person name="Larsen D."/>
            <person name="Krusor M."/>
            <person name="Yao A.I."/>
            <person name="Wu D."/>
            <person name="Madern D."/>
            <person name="Eisen J.A."/>
            <person name="Darling A.E."/>
            <person name="Facciotti M.T."/>
        </authorList>
    </citation>
    <scope>NUCLEOTIDE SEQUENCE [LARGE SCALE GENOMIC DNA]</scope>
    <source>
        <strain evidence="1 2">DSM 18795</strain>
    </source>
</reference>
<dbReference type="EMBL" id="AOIA01000045">
    <property type="protein sequence ID" value="ELY63404.1"/>
    <property type="molecule type" value="Genomic_DNA"/>
</dbReference>
<proteinExistence type="predicted"/>
<protein>
    <submittedName>
        <fullName evidence="1">Uncharacterized protein</fullName>
    </submittedName>
</protein>
<keyword evidence="2" id="KW-1185">Reference proteome</keyword>
<dbReference type="AlphaFoldDB" id="L9XNM9"/>
<accession>L9XNM9</accession>
<gene>
    <name evidence="1" type="ORF">C492_07190</name>
</gene>
<organism evidence="1 2">
    <name type="scientific">Natronococcus jeotgali DSM 18795</name>
    <dbReference type="NCBI Taxonomy" id="1227498"/>
    <lineage>
        <taxon>Archaea</taxon>
        <taxon>Methanobacteriati</taxon>
        <taxon>Methanobacteriota</taxon>
        <taxon>Stenosarchaea group</taxon>
        <taxon>Halobacteria</taxon>
        <taxon>Halobacteriales</taxon>
        <taxon>Natrialbaceae</taxon>
        <taxon>Natronococcus</taxon>
    </lineage>
</organism>